<dbReference type="AlphaFoldDB" id="A0AB39BP81"/>
<evidence type="ECO:0008006" key="3">
    <source>
        <dbReference type="Google" id="ProtNLM"/>
    </source>
</evidence>
<organism evidence="2">
    <name type="scientific">Alkalihalophilus sp. As8PL</name>
    <dbReference type="NCBI Taxonomy" id="3237103"/>
    <lineage>
        <taxon>Bacteria</taxon>
        <taxon>Bacillati</taxon>
        <taxon>Bacillota</taxon>
        <taxon>Bacilli</taxon>
        <taxon>Bacillales</taxon>
        <taxon>Bacillaceae</taxon>
        <taxon>Alkalihalophilus</taxon>
    </lineage>
</organism>
<dbReference type="EMBL" id="CP162551">
    <property type="protein sequence ID" value="XDI35621.1"/>
    <property type="molecule type" value="Genomic_DNA"/>
</dbReference>
<name>A0AB39BP81_9BACI</name>
<evidence type="ECO:0000313" key="2">
    <source>
        <dbReference type="EMBL" id="XDI35621.1"/>
    </source>
</evidence>
<sequence>MSEFNLFPTVDLHSPFDKDFASPSDFGPAEVPMLEINAFQKTQDIFHSQDPLKQAYRFQFEPLNVKLENAHFVQPHEVQGYFRQDGTYVEGYYRDGDGNTSVNRTVEQGGGYMRGNPDGVKWNNLNER</sequence>
<evidence type="ECO:0000256" key="1">
    <source>
        <dbReference type="SAM" id="MobiDB-lite"/>
    </source>
</evidence>
<gene>
    <name evidence="2" type="ORF">AB3N04_12965</name>
</gene>
<reference evidence="2" key="1">
    <citation type="submission" date="2024-07" db="EMBL/GenBank/DDBJ databases">
        <title>Identification and characteristics of an arsenic-resistant bacterial isolate, which belongs to a novel species.</title>
        <authorList>
            <person name="Juszczyk A."/>
            <person name="Kowalczyk A."/>
            <person name="Was K."/>
            <person name="Kosowicz W."/>
            <person name="Budzyn A."/>
            <person name="Latowski D."/>
        </authorList>
    </citation>
    <scope>NUCLEOTIDE SEQUENCE</scope>
    <source>
        <strain evidence="2">As8PL</strain>
    </source>
</reference>
<protein>
    <recommendedName>
        <fullName evidence="3">MORN repeat variant</fullName>
    </recommendedName>
</protein>
<dbReference type="RefSeq" id="WP_368503165.1">
    <property type="nucleotide sequence ID" value="NZ_CP162551.1"/>
</dbReference>
<accession>A0AB39BP81</accession>
<proteinExistence type="predicted"/>
<feature type="region of interest" description="Disordered" evidence="1">
    <location>
        <begin position="93"/>
        <end position="128"/>
    </location>
</feature>